<evidence type="ECO:0000256" key="3">
    <source>
        <dbReference type="ARBA" id="ARBA00022553"/>
    </source>
</evidence>
<evidence type="ECO:0000313" key="11">
    <source>
        <dbReference type="EMBL" id="KAA5542716.1"/>
    </source>
</evidence>
<keyword evidence="3" id="KW-0597">Phosphoprotein</keyword>
<evidence type="ECO:0000259" key="10">
    <source>
        <dbReference type="PROSITE" id="PS50109"/>
    </source>
</evidence>
<reference evidence="11 12" key="1">
    <citation type="submission" date="2019-08" db="EMBL/GenBank/DDBJ databases">
        <authorList>
            <person name="Dhanesh K."/>
            <person name="Kumar G."/>
            <person name="Sasikala C."/>
            <person name="Venkata Ramana C."/>
        </authorList>
    </citation>
    <scope>NUCLEOTIDE SEQUENCE [LARGE SCALE GENOMIC DNA]</scope>
    <source>
        <strain evidence="11 12">JC645</strain>
    </source>
</reference>
<proteinExistence type="predicted"/>
<accession>A0A5M6D7T8</accession>
<dbReference type="InterPro" id="IPR005467">
    <property type="entry name" value="His_kinase_dom"/>
</dbReference>
<dbReference type="PROSITE" id="PS50109">
    <property type="entry name" value="HIS_KIN"/>
    <property type="match status" value="1"/>
</dbReference>
<keyword evidence="4" id="KW-0808">Transferase</keyword>
<dbReference type="InterPro" id="IPR007487">
    <property type="entry name" value="ABC_transpt-TYRBP-like"/>
</dbReference>
<dbReference type="Gene3D" id="3.30.565.10">
    <property type="entry name" value="Histidine kinase-like ATPase, C-terminal domain"/>
    <property type="match status" value="1"/>
</dbReference>
<protein>
    <recommendedName>
        <fullName evidence="2">histidine kinase</fullName>
        <ecNumber evidence="2">2.7.13.3</ecNumber>
    </recommendedName>
</protein>
<keyword evidence="5" id="KW-0547">Nucleotide-binding</keyword>
<feature type="domain" description="Histidine kinase" evidence="10">
    <location>
        <begin position="425"/>
        <end position="640"/>
    </location>
</feature>
<dbReference type="InterPro" id="IPR004358">
    <property type="entry name" value="Sig_transdc_His_kin-like_C"/>
</dbReference>
<feature type="transmembrane region" description="Helical" evidence="9">
    <location>
        <begin position="21"/>
        <end position="40"/>
    </location>
</feature>
<dbReference type="Pfam" id="PF02518">
    <property type="entry name" value="HATPase_c"/>
    <property type="match status" value="1"/>
</dbReference>
<evidence type="ECO:0000256" key="9">
    <source>
        <dbReference type="SAM" id="Phobius"/>
    </source>
</evidence>
<dbReference type="PANTHER" id="PTHR43065:SF10">
    <property type="entry name" value="PEROXIDE STRESS-ACTIVATED HISTIDINE KINASE MAK3"/>
    <property type="match status" value="1"/>
</dbReference>
<evidence type="ECO:0000256" key="2">
    <source>
        <dbReference type="ARBA" id="ARBA00012438"/>
    </source>
</evidence>
<keyword evidence="8" id="KW-0902">Two-component regulatory system</keyword>
<dbReference type="CDD" id="cd00082">
    <property type="entry name" value="HisKA"/>
    <property type="match status" value="1"/>
</dbReference>
<dbReference type="Proteomes" id="UP000324479">
    <property type="component" value="Unassembled WGS sequence"/>
</dbReference>
<name>A0A5M6D7T8_9BACT</name>
<evidence type="ECO:0000256" key="8">
    <source>
        <dbReference type="ARBA" id="ARBA00023012"/>
    </source>
</evidence>
<dbReference type="Pfam" id="PF00512">
    <property type="entry name" value="HisKA"/>
    <property type="match status" value="1"/>
</dbReference>
<keyword evidence="9" id="KW-0472">Membrane</keyword>
<dbReference type="InterPro" id="IPR036097">
    <property type="entry name" value="HisK_dim/P_sf"/>
</dbReference>
<organism evidence="11 12">
    <name type="scientific">Roseiconus nitratireducens</name>
    <dbReference type="NCBI Taxonomy" id="2605748"/>
    <lineage>
        <taxon>Bacteria</taxon>
        <taxon>Pseudomonadati</taxon>
        <taxon>Planctomycetota</taxon>
        <taxon>Planctomycetia</taxon>
        <taxon>Pirellulales</taxon>
        <taxon>Pirellulaceae</taxon>
        <taxon>Roseiconus</taxon>
    </lineage>
</organism>
<evidence type="ECO:0000256" key="5">
    <source>
        <dbReference type="ARBA" id="ARBA00022741"/>
    </source>
</evidence>
<keyword evidence="7" id="KW-0067">ATP-binding</keyword>
<evidence type="ECO:0000256" key="4">
    <source>
        <dbReference type="ARBA" id="ARBA00022679"/>
    </source>
</evidence>
<dbReference type="InterPro" id="IPR036890">
    <property type="entry name" value="HATPase_C_sf"/>
</dbReference>
<dbReference type="EC" id="2.7.13.3" evidence="2"/>
<dbReference type="SUPFAM" id="SSF55874">
    <property type="entry name" value="ATPase domain of HSP90 chaperone/DNA topoisomerase II/histidine kinase"/>
    <property type="match status" value="1"/>
</dbReference>
<comment type="catalytic activity">
    <reaction evidence="1">
        <text>ATP + protein L-histidine = ADP + protein N-phospho-L-histidine.</text>
        <dbReference type="EC" id="2.7.13.3"/>
    </reaction>
</comment>
<sequence length="660" mass="72041">MTCFASDRAPEKQSRAARPPLRFAVIGILIAAGLGGPTLAKVAAADQRKRVVVLYSFHTLMPVNIDRDRGLRRAFAEELGPNVDLDIEYLDLSRYGDDEYVRDWIILLQKKYADRQVDVVIPVAADAIEFTLAHRSVVFPDAPIVFCSAGVNLANVATSEPNVTGVAYRLDFDETLRAALHLYPQADHLLVIGGVSDQDNRIHALAESFATQYEQALQVDFLVGLPMAELLDRVANVDPQTVVLMLTYNKDTSGNNYVTRDVVEKVSGVCPAPVFGLWDSLLGHGIVGGSLIEVEAQGELAGRMAARVLRGERPSEIPVAGLDANQLMFDVRQLRRWGIREDSLPDGSIRRFREPSNWERYGWLIVATGTIVLLQSGLIAILLVNRFRRRRAEQALEANQDVTRRQRDELARVNRVATVGEFSTSIAHEVNQPLSAIVSNAQAALRLLRQSPPDTEEVAAALQDIANDGNRAAGILSRVRSLARKEQPTKMPLDLNEVVREVLRLAAPDTENRGIIIHEELDGSLPAVTGDKIELQQVILNLLINATQAMQDVDLQSRQITVRTTHDTASVELEVEDRGIGLADDQLTQIFNAFYTTRPGGIGMGLSISQSIVESHGGKIWATQNVDGGATFHVSLPAASIIGSNGPGLENLAINPGGSS</sequence>
<keyword evidence="9" id="KW-0812">Transmembrane</keyword>
<dbReference type="InterPro" id="IPR003594">
    <property type="entry name" value="HATPase_dom"/>
</dbReference>
<dbReference type="GO" id="GO:0005524">
    <property type="term" value="F:ATP binding"/>
    <property type="evidence" value="ECO:0007669"/>
    <property type="project" value="UniProtKB-KW"/>
</dbReference>
<gene>
    <name evidence="11" type="ORF">FYK55_14410</name>
</gene>
<evidence type="ECO:0000256" key="7">
    <source>
        <dbReference type="ARBA" id="ARBA00022840"/>
    </source>
</evidence>
<dbReference type="AlphaFoldDB" id="A0A5M6D7T8"/>
<dbReference type="GO" id="GO:0000155">
    <property type="term" value="F:phosphorelay sensor kinase activity"/>
    <property type="evidence" value="ECO:0007669"/>
    <property type="project" value="InterPro"/>
</dbReference>
<keyword evidence="12" id="KW-1185">Reference proteome</keyword>
<evidence type="ECO:0000256" key="1">
    <source>
        <dbReference type="ARBA" id="ARBA00000085"/>
    </source>
</evidence>
<evidence type="ECO:0000256" key="6">
    <source>
        <dbReference type="ARBA" id="ARBA00022777"/>
    </source>
</evidence>
<keyword evidence="6 11" id="KW-0418">Kinase</keyword>
<dbReference type="SMART" id="SM00388">
    <property type="entry name" value="HisKA"/>
    <property type="match status" value="1"/>
</dbReference>
<dbReference type="Gene3D" id="1.10.287.130">
    <property type="match status" value="1"/>
</dbReference>
<comment type="caution">
    <text evidence="11">The sequence shown here is derived from an EMBL/GenBank/DDBJ whole genome shotgun (WGS) entry which is preliminary data.</text>
</comment>
<dbReference type="Pfam" id="PF04392">
    <property type="entry name" value="ABC_sub_bind"/>
    <property type="match status" value="1"/>
</dbReference>
<keyword evidence="9" id="KW-1133">Transmembrane helix</keyword>
<dbReference type="EMBL" id="VWOX01000007">
    <property type="protein sequence ID" value="KAA5542716.1"/>
    <property type="molecule type" value="Genomic_DNA"/>
</dbReference>
<dbReference type="SMART" id="SM00387">
    <property type="entry name" value="HATPase_c"/>
    <property type="match status" value="1"/>
</dbReference>
<dbReference type="PRINTS" id="PR00344">
    <property type="entry name" value="BCTRLSENSOR"/>
</dbReference>
<feature type="transmembrane region" description="Helical" evidence="9">
    <location>
        <begin position="361"/>
        <end position="384"/>
    </location>
</feature>
<dbReference type="InterPro" id="IPR003661">
    <property type="entry name" value="HisK_dim/P_dom"/>
</dbReference>
<dbReference type="SUPFAM" id="SSF47384">
    <property type="entry name" value="Homodimeric domain of signal transducing histidine kinase"/>
    <property type="match status" value="1"/>
</dbReference>
<dbReference type="Gene3D" id="3.40.50.2300">
    <property type="match status" value="2"/>
</dbReference>
<evidence type="ECO:0000313" key="12">
    <source>
        <dbReference type="Proteomes" id="UP000324479"/>
    </source>
</evidence>
<dbReference type="PANTHER" id="PTHR43065">
    <property type="entry name" value="SENSOR HISTIDINE KINASE"/>
    <property type="match status" value="1"/>
</dbReference>